<gene>
    <name evidence="1" type="ORF">SFRICE_022021</name>
</gene>
<proteinExistence type="predicted"/>
<dbReference type="EMBL" id="ODYU01012882">
    <property type="protein sequence ID" value="SOQ59409.1"/>
    <property type="molecule type" value="Genomic_DNA"/>
</dbReference>
<reference evidence="1" key="1">
    <citation type="submission" date="2016-07" db="EMBL/GenBank/DDBJ databases">
        <authorList>
            <person name="Bretaudeau A."/>
        </authorList>
    </citation>
    <scope>NUCLEOTIDE SEQUENCE</scope>
    <source>
        <strain evidence="1">Rice</strain>
        <tissue evidence="1">Whole body</tissue>
    </source>
</reference>
<name>A0A2H1X262_SPOFR</name>
<sequence length="178" mass="19994">MNGHNNIHSQLTKSLERILEDAYLSGELKLSGRKLREFPKPVKYDLSDTVVAVHSSCSKWQNASIGDRCSRVRSSVSTLRIRGTIAPVTLSPLISPFTFHRIECCIVTDPHRRLDDFAPSRVAVFICISYANISYPRYLYHTAAEGFKKGNVFTVMIEPRFPIRISEKQGPSLGNGLL</sequence>
<organism evidence="1">
    <name type="scientific">Spodoptera frugiperda</name>
    <name type="common">Fall armyworm</name>
    <dbReference type="NCBI Taxonomy" id="7108"/>
    <lineage>
        <taxon>Eukaryota</taxon>
        <taxon>Metazoa</taxon>
        <taxon>Ecdysozoa</taxon>
        <taxon>Arthropoda</taxon>
        <taxon>Hexapoda</taxon>
        <taxon>Insecta</taxon>
        <taxon>Pterygota</taxon>
        <taxon>Neoptera</taxon>
        <taxon>Endopterygota</taxon>
        <taxon>Lepidoptera</taxon>
        <taxon>Glossata</taxon>
        <taxon>Ditrysia</taxon>
        <taxon>Noctuoidea</taxon>
        <taxon>Noctuidae</taxon>
        <taxon>Amphipyrinae</taxon>
        <taxon>Spodoptera</taxon>
    </lineage>
</organism>
<protein>
    <submittedName>
        <fullName evidence="1">SFRICE_022021</fullName>
    </submittedName>
</protein>
<evidence type="ECO:0000313" key="1">
    <source>
        <dbReference type="EMBL" id="SOQ59409.1"/>
    </source>
</evidence>
<accession>A0A2H1X262</accession>
<dbReference type="AlphaFoldDB" id="A0A2H1X262"/>